<sequence length="296" mass="33293">MDLREIGWDGIDWIDLAQDRDEWRALVNTDAIIKIARNEGPLSLWSGLSPTIVLAVPATVVYFVTYENLRLLIKDRHGGVQPHWGPLMAGATARFWAVTLVSPLELIRTKMQSKKVSYQEMRQALKSLLQYHGIRGLFKGLGSTLLRDVPFSGIYWFHYEKIKGILSPGVPSFGVSFVAGAAAGSIASVATNPFDVVKTHQQIELGEKEIYSGTTVNQTFYVEVLKRLIDAVRCKRGELWRDQSLILYHDNAPAHALLQVLQFLVGKGIPAMDHLAYSPDLSPVNFWLFPKLKRMY</sequence>
<evidence type="ECO:0000256" key="12">
    <source>
        <dbReference type="SAM" id="Phobius"/>
    </source>
</evidence>
<keyword evidence="5" id="KW-0677">Repeat</keyword>
<dbReference type="Gene3D" id="1.50.40.10">
    <property type="entry name" value="Mitochondrial carrier domain"/>
    <property type="match status" value="1"/>
</dbReference>
<evidence type="ECO:0000256" key="4">
    <source>
        <dbReference type="ARBA" id="ARBA00022692"/>
    </source>
</evidence>
<dbReference type="InterPro" id="IPR045315">
    <property type="entry name" value="Mtm1-like"/>
</dbReference>
<evidence type="ECO:0000313" key="13">
    <source>
        <dbReference type="EMBL" id="PNF33718.1"/>
    </source>
</evidence>
<evidence type="ECO:0000256" key="1">
    <source>
        <dbReference type="ARBA" id="ARBA00004448"/>
    </source>
</evidence>
<keyword evidence="3 11" id="KW-0813">Transport</keyword>
<dbReference type="Proteomes" id="UP000235965">
    <property type="component" value="Unassembled WGS sequence"/>
</dbReference>
<keyword evidence="7 12" id="KW-1133">Transmembrane helix</keyword>
<dbReference type="FunCoup" id="A0A2J7QYQ6">
    <property type="interactions" value="1694"/>
</dbReference>
<keyword evidence="4 10" id="KW-0812">Transmembrane</keyword>
<evidence type="ECO:0000313" key="14">
    <source>
        <dbReference type="Proteomes" id="UP000235965"/>
    </source>
</evidence>
<dbReference type="OrthoDB" id="1747031at2759"/>
<dbReference type="GO" id="GO:0005743">
    <property type="term" value="C:mitochondrial inner membrane"/>
    <property type="evidence" value="ECO:0007669"/>
    <property type="project" value="UniProtKB-SubCell"/>
</dbReference>
<comment type="similarity">
    <text evidence="2 11">Belongs to the mitochondrial carrier (TC 2.A.29) family.</text>
</comment>
<dbReference type="EMBL" id="NEVH01009084">
    <property type="protein sequence ID" value="PNF33718.1"/>
    <property type="molecule type" value="Genomic_DNA"/>
</dbReference>
<evidence type="ECO:0000256" key="2">
    <source>
        <dbReference type="ARBA" id="ARBA00006375"/>
    </source>
</evidence>
<keyword evidence="14" id="KW-1185">Reference proteome</keyword>
<keyword evidence="6" id="KW-0999">Mitochondrion inner membrane</keyword>
<evidence type="ECO:0000256" key="3">
    <source>
        <dbReference type="ARBA" id="ARBA00022448"/>
    </source>
</evidence>
<dbReference type="InParanoid" id="A0A2J7QYQ6"/>
<comment type="subcellular location">
    <subcellularLocation>
        <location evidence="1">Mitochondrion inner membrane</location>
        <topology evidence="1">Multi-pass membrane protein</topology>
    </subcellularLocation>
</comment>
<reference evidence="13 14" key="1">
    <citation type="submission" date="2017-12" db="EMBL/GenBank/DDBJ databases">
        <title>Hemimetabolous genomes reveal molecular basis of termite eusociality.</title>
        <authorList>
            <person name="Harrison M.C."/>
            <person name="Jongepier E."/>
            <person name="Robertson H.M."/>
            <person name="Arning N."/>
            <person name="Bitard-Feildel T."/>
            <person name="Chao H."/>
            <person name="Childers C.P."/>
            <person name="Dinh H."/>
            <person name="Doddapaneni H."/>
            <person name="Dugan S."/>
            <person name="Gowin J."/>
            <person name="Greiner C."/>
            <person name="Han Y."/>
            <person name="Hu H."/>
            <person name="Hughes D.S.T."/>
            <person name="Huylmans A.-K."/>
            <person name="Kemena C."/>
            <person name="Kremer L.P.M."/>
            <person name="Lee S.L."/>
            <person name="Lopez-Ezquerra A."/>
            <person name="Mallet L."/>
            <person name="Monroy-Kuhn J.M."/>
            <person name="Moser A."/>
            <person name="Murali S.C."/>
            <person name="Muzny D.M."/>
            <person name="Otani S."/>
            <person name="Piulachs M.-D."/>
            <person name="Poelchau M."/>
            <person name="Qu J."/>
            <person name="Schaub F."/>
            <person name="Wada-Katsumata A."/>
            <person name="Worley K.C."/>
            <person name="Xie Q."/>
            <person name="Ylla G."/>
            <person name="Poulsen M."/>
            <person name="Gibbs R.A."/>
            <person name="Schal C."/>
            <person name="Richards S."/>
            <person name="Belles X."/>
            <person name="Korb J."/>
            <person name="Bornberg-Bauer E."/>
        </authorList>
    </citation>
    <scope>NUCLEOTIDE SEQUENCE [LARGE SCALE GENOMIC DNA]</scope>
    <source>
        <tissue evidence="13">Whole body</tissue>
    </source>
</reference>
<keyword evidence="9 10" id="KW-0472">Membrane</keyword>
<feature type="transmembrane region" description="Helical" evidence="12">
    <location>
        <begin position="42"/>
        <end position="64"/>
    </location>
</feature>
<dbReference type="SUPFAM" id="SSF103506">
    <property type="entry name" value="Mitochondrial carrier"/>
    <property type="match status" value="1"/>
</dbReference>
<organism evidence="13 14">
    <name type="scientific">Cryptotermes secundus</name>
    <dbReference type="NCBI Taxonomy" id="105785"/>
    <lineage>
        <taxon>Eukaryota</taxon>
        <taxon>Metazoa</taxon>
        <taxon>Ecdysozoa</taxon>
        <taxon>Arthropoda</taxon>
        <taxon>Hexapoda</taxon>
        <taxon>Insecta</taxon>
        <taxon>Pterygota</taxon>
        <taxon>Neoptera</taxon>
        <taxon>Polyneoptera</taxon>
        <taxon>Dictyoptera</taxon>
        <taxon>Blattodea</taxon>
        <taxon>Blattoidea</taxon>
        <taxon>Termitoidae</taxon>
        <taxon>Kalotermitidae</taxon>
        <taxon>Cryptotermitinae</taxon>
        <taxon>Cryptotermes</taxon>
    </lineage>
</organism>
<feature type="repeat" description="Solcar" evidence="10">
    <location>
        <begin position="1"/>
        <end position="72"/>
    </location>
</feature>
<evidence type="ECO:0000256" key="7">
    <source>
        <dbReference type="ARBA" id="ARBA00022989"/>
    </source>
</evidence>
<dbReference type="InterPro" id="IPR023395">
    <property type="entry name" value="MCP_dom_sf"/>
</dbReference>
<gene>
    <name evidence="13" type="primary">slc25a40</name>
    <name evidence="13" type="ORF">B7P43_G11433</name>
</gene>
<dbReference type="InterPro" id="IPR018108">
    <property type="entry name" value="MCP_transmembrane"/>
</dbReference>
<dbReference type="AlphaFoldDB" id="A0A2J7QYQ6"/>
<dbReference type="PANTHER" id="PTHR45760:SF2">
    <property type="entry name" value="FI19922P1-RELATED"/>
    <property type="match status" value="1"/>
</dbReference>
<accession>A0A2J7QYQ6</accession>
<dbReference type="PROSITE" id="PS50920">
    <property type="entry name" value="SOLCAR"/>
    <property type="match status" value="2"/>
</dbReference>
<evidence type="ECO:0000256" key="8">
    <source>
        <dbReference type="ARBA" id="ARBA00023128"/>
    </source>
</evidence>
<evidence type="ECO:0000256" key="6">
    <source>
        <dbReference type="ARBA" id="ARBA00022792"/>
    </source>
</evidence>
<dbReference type="Pfam" id="PF00153">
    <property type="entry name" value="Mito_carr"/>
    <property type="match status" value="3"/>
</dbReference>
<comment type="caution">
    <text evidence="13">The sequence shown here is derived from an EMBL/GenBank/DDBJ whole genome shotgun (WGS) entry which is preliminary data.</text>
</comment>
<feature type="repeat" description="Solcar" evidence="10">
    <location>
        <begin position="81"/>
        <end position="165"/>
    </location>
</feature>
<evidence type="ECO:0000256" key="5">
    <source>
        <dbReference type="ARBA" id="ARBA00022737"/>
    </source>
</evidence>
<evidence type="ECO:0000256" key="11">
    <source>
        <dbReference type="RuleBase" id="RU000488"/>
    </source>
</evidence>
<name>A0A2J7QYQ6_9NEOP</name>
<evidence type="ECO:0000256" key="10">
    <source>
        <dbReference type="PROSITE-ProRule" id="PRU00282"/>
    </source>
</evidence>
<keyword evidence="8" id="KW-0496">Mitochondrion</keyword>
<dbReference type="GO" id="GO:1990542">
    <property type="term" value="P:mitochondrial transmembrane transport"/>
    <property type="evidence" value="ECO:0007669"/>
    <property type="project" value="InterPro"/>
</dbReference>
<proteinExistence type="inferred from homology"/>
<dbReference type="PANTHER" id="PTHR45760">
    <property type="entry name" value="FI19922P1-RELATED"/>
    <property type="match status" value="1"/>
</dbReference>
<protein>
    <submittedName>
        <fullName evidence="13">Solute carrier family 25 member 40</fullName>
    </submittedName>
</protein>
<dbReference type="STRING" id="105785.A0A2J7QYQ6"/>
<evidence type="ECO:0000256" key="9">
    <source>
        <dbReference type="ARBA" id="ARBA00023136"/>
    </source>
</evidence>